<organism evidence="1 2">
    <name type="scientific">Candidatus Woesebacteria bacterium GW2011_GWA1_40_45</name>
    <dbReference type="NCBI Taxonomy" id="1618554"/>
    <lineage>
        <taxon>Bacteria</taxon>
        <taxon>Candidatus Woeseibacteriota</taxon>
    </lineage>
</organism>
<protein>
    <submittedName>
        <fullName evidence="1">Uncharacterized protein</fullName>
    </submittedName>
</protein>
<accession>A0A0G0SC53</accession>
<name>A0A0G0SC53_9BACT</name>
<evidence type="ECO:0000313" key="2">
    <source>
        <dbReference type="Proteomes" id="UP000034613"/>
    </source>
</evidence>
<proteinExistence type="predicted"/>
<gene>
    <name evidence="1" type="ORF">UU03_C0025G0002</name>
</gene>
<reference evidence="1 2" key="1">
    <citation type="journal article" date="2015" name="Nature">
        <title>rRNA introns, odd ribosomes, and small enigmatic genomes across a large radiation of phyla.</title>
        <authorList>
            <person name="Brown C.T."/>
            <person name="Hug L.A."/>
            <person name="Thomas B.C."/>
            <person name="Sharon I."/>
            <person name="Castelle C.J."/>
            <person name="Singh A."/>
            <person name="Wilkins M.J."/>
            <person name="Williams K.H."/>
            <person name="Banfield J.F."/>
        </authorList>
    </citation>
    <scope>NUCLEOTIDE SEQUENCE [LARGE SCALE GENOMIC DNA]</scope>
</reference>
<dbReference type="AlphaFoldDB" id="A0A0G0SC53"/>
<evidence type="ECO:0000313" key="1">
    <source>
        <dbReference type="EMBL" id="KKR62538.1"/>
    </source>
</evidence>
<sequence>MSDEKILPFSEDEIRVLTRASTDFVYFVNNIFSLSSRHFIKGEHIDNTARLLSQNKKTMRVSARNHFKSYSF</sequence>
<comment type="caution">
    <text evidence="1">The sequence shown here is derived from an EMBL/GenBank/DDBJ whole genome shotgun (WGS) entry which is preliminary data.</text>
</comment>
<dbReference type="EMBL" id="LBZB01000025">
    <property type="protein sequence ID" value="KKR62538.1"/>
    <property type="molecule type" value="Genomic_DNA"/>
</dbReference>
<dbReference type="Proteomes" id="UP000034613">
    <property type="component" value="Unassembled WGS sequence"/>
</dbReference>